<evidence type="ECO:0000313" key="3">
    <source>
        <dbReference type="EMBL" id="TKW61632.1"/>
    </source>
</evidence>
<dbReference type="PANTHER" id="PTHR40547:SF1">
    <property type="entry name" value="SLL0298 PROTEIN"/>
    <property type="match status" value="1"/>
</dbReference>
<dbReference type="Pfam" id="PF09835">
    <property type="entry name" value="DUF2062"/>
    <property type="match status" value="1"/>
</dbReference>
<dbReference type="InterPro" id="IPR018639">
    <property type="entry name" value="DUF2062"/>
</dbReference>
<proteinExistence type="predicted"/>
<protein>
    <submittedName>
        <fullName evidence="3">DUF2062 domain-containing protein</fullName>
    </submittedName>
</protein>
<reference evidence="3 4" key="1">
    <citation type="journal article" date="2017" name="Nat. Commun.">
        <title>In situ click chemistry generation of cyclooxygenase-2 inhibitors.</title>
        <authorList>
            <person name="Bhardwaj A."/>
            <person name="Kaur J."/>
            <person name="Wuest M."/>
            <person name="Wuest F."/>
        </authorList>
    </citation>
    <scope>NUCLEOTIDE SEQUENCE [LARGE SCALE GENOMIC DNA]</scope>
    <source>
        <strain evidence="3">S2_018_000_R2_106</strain>
    </source>
</reference>
<keyword evidence="1" id="KW-0472">Membrane</keyword>
<evidence type="ECO:0000256" key="1">
    <source>
        <dbReference type="SAM" id="Phobius"/>
    </source>
</evidence>
<organism evidence="3 4">
    <name type="scientific">Blastochloris viridis</name>
    <name type="common">Rhodopseudomonas viridis</name>
    <dbReference type="NCBI Taxonomy" id="1079"/>
    <lineage>
        <taxon>Bacteria</taxon>
        <taxon>Pseudomonadati</taxon>
        <taxon>Pseudomonadota</taxon>
        <taxon>Alphaproteobacteria</taxon>
        <taxon>Hyphomicrobiales</taxon>
        <taxon>Blastochloridaceae</taxon>
        <taxon>Blastochloris</taxon>
    </lineage>
</organism>
<keyword evidence="1" id="KW-1133">Transmembrane helix</keyword>
<gene>
    <name evidence="3" type="ORF">DI628_03120</name>
</gene>
<dbReference type="Proteomes" id="UP000320948">
    <property type="component" value="Unassembled WGS sequence"/>
</dbReference>
<accession>A0A6N4RCA4</accession>
<feature type="transmembrane region" description="Helical" evidence="1">
    <location>
        <begin position="20"/>
        <end position="42"/>
    </location>
</feature>
<sequence>MQPWRPQRKRGIPAARRKGLFMHLREFIWPSIGFVAMCRWAMLKLLRQANSPHYVARGAALGIVVSFFPILGTHTLLIAMLGYLFSASFVAAMLTSMLANPWTLPFMWAGSHKVGALVLGTHMHPMPPVHLDIFKPVTFVHEIPDMLESVILPTMLGGFLLAMPLALLVYAVVYWRLQARRAKQRV</sequence>
<dbReference type="EMBL" id="VAFM01000001">
    <property type="protein sequence ID" value="TKW61632.1"/>
    <property type="molecule type" value="Genomic_DNA"/>
</dbReference>
<feature type="domain" description="DUF2062" evidence="2">
    <location>
        <begin position="41"/>
        <end position="184"/>
    </location>
</feature>
<comment type="caution">
    <text evidence="3">The sequence shown here is derived from an EMBL/GenBank/DDBJ whole genome shotgun (WGS) entry which is preliminary data.</text>
</comment>
<feature type="transmembrane region" description="Helical" evidence="1">
    <location>
        <begin position="54"/>
        <end position="71"/>
    </location>
</feature>
<dbReference type="AlphaFoldDB" id="A0A6N4RCA4"/>
<dbReference type="PANTHER" id="PTHR40547">
    <property type="entry name" value="SLL0298 PROTEIN"/>
    <property type="match status" value="1"/>
</dbReference>
<feature type="transmembrane region" description="Helical" evidence="1">
    <location>
        <begin position="78"/>
        <end position="99"/>
    </location>
</feature>
<evidence type="ECO:0000259" key="2">
    <source>
        <dbReference type="Pfam" id="PF09835"/>
    </source>
</evidence>
<evidence type="ECO:0000313" key="4">
    <source>
        <dbReference type="Proteomes" id="UP000320948"/>
    </source>
</evidence>
<feature type="transmembrane region" description="Helical" evidence="1">
    <location>
        <begin position="150"/>
        <end position="175"/>
    </location>
</feature>
<keyword evidence="1" id="KW-0812">Transmembrane</keyword>
<name>A0A6N4RCA4_BLAVI</name>